<accession>A0A6P1TI31</accession>
<dbReference type="Pfam" id="PF04794">
    <property type="entry name" value="YdjC"/>
    <property type="match status" value="1"/>
</dbReference>
<dbReference type="InterPro" id="IPR011330">
    <property type="entry name" value="Glyco_hydro/deAcase_b/a-brl"/>
</dbReference>
<evidence type="ECO:0000256" key="1">
    <source>
        <dbReference type="ARBA" id="ARBA00001946"/>
    </source>
</evidence>
<evidence type="ECO:0000256" key="3">
    <source>
        <dbReference type="ARBA" id="ARBA00022801"/>
    </source>
</evidence>
<dbReference type="AlphaFoldDB" id="A0A6P1TI31"/>
<reference evidence="6 7" key="1">
    <citation type="submission" date="2020-01" db="EMBL/GenBank/DDBJ databases">
        <title>Genome analysis of Anaerocolumna sp. CBA3638.</title>
        <authorList>
            <person name="Kim J."/>
            <person name="Roh S.W."/>
        </authorList>
    </citation>
    <scope>NUCLEOTIDE SEQUENCE [LARGE SCALE GENOMIC DNA]</scope>
    <source>
        <strain evidence="6 7">CBA3638</strain>
    </source>
</reference>
<keyword evidence="4" id="KW-0460">Magnesium</keyword>
<dbReference type="RefSeq" id="WP_161836579.1">
    <property type="nucleotide sequence ID" value="NZ_CP048000.1"/>
</dbReference>
<keyword evidence="5" id="KW-0119">Carbohydrate metabolism</keyword>
<sequence length="289" mass="33893">MERYLIMNTDDFGQCTSVNEAIFELLEEQLVSSATIMPCTPGFNEAASWCIRNEVLNVGLHLTFTSEWVNMKSKSLTHGTSIEDKDGYLYPSCEEFARHAKEEEVRKEIEAQFEKCINWGLNLSHVDNHMGSLYGIYGECYLPIVFELCSKNGKLPFRFFRNYYKDDSLLRPLESPENLVFFKQISSLADSMGILTPDYLLTHPYAPEPEETYESFKNMMITRMYHLPEGITETYIHPSKETEEIKFINPTWQRRVREYRLMGDEDYKYALKDAGIKMITYRDIKEFRK</sequence>
<keyword evidence="2" id="KW-0479">Metal-binding</keyword>
<dbReference type="EMBL" id="CP048000">
    <property type="protein sequence ID" value="QHQ59742.1"/>
    <property type="molecule type" value="Genomic_DNA"/>
</dbReference>
<dbReference type="Proteomes" id="UP000464314">
    <property type="component" value="Chromosome"/>
</dbReference>
<gene>
    <name evidence="6" type="ORF">Ana3638_02125</name>
</gene>
<dbReference type="GO" id="GO:0046872">
    <property type="term" value="F:metal ion binding"/>
    <property type="evidence" value="ECO:0007669"/>
    <property type="project" value="UniProtKB-KW"/>
</dbReference>
<dbReference type="PANTHER" id="PTHR31609">
    <property type="entry name" value="YDJC DEACETYLASE FAMILY MEMBER"/>
    <property type="match status" value="1"/>
</dbReference>
<evidence type="ECO:0000256" key="2">
    <source>
        <dbReference type="ARBA" id="ARBA00022723"/>
    </source>
</evidence>
<dbReference type="GO" id="GO:0019213">
    <property type="term" value="F:deacetylase activity"/>
    <property type="evidence" value="ECO:0007669"/>
    <property type="project" value="TreeGrafter"/>
</dbReference>
<dbReference type="GO" id="GO:0016787">
    <property type="term" value="F:hydrolase activity"/>
    <property type="evidence" value="ECO:0007669"/>
    <property type="project" value="UniProtKB-KW"/>
</dbReference>
<protein>
    <submittedName>
        <fullName evidence="6">ChbG/HpnK family deacetylase</fullName>
    </submittedName>
</protein>
<dbReference type="KEGG" id="anr:Ana3638_02125"/>
<comment type="cofactor">
    <cofactor evidence="1">
        <name>Mg(2+)</name>
        <dbReference type="ChEBI" id="CHEBI:18420"/>
    </cofactor>
</comment>
<organism evidence="6 7">
    <name type="scientific">Anaerocolumna sedimenticola</name>
    <dbReference type="NCBI Taxonomy" id="2696063"/>
    <lineage>
        <taxon>Bacteria</taxon>
        <taxon>Bacillati</taxon>
        <taxon>Bacillota</taxon>
        <taxon>Clostridia</taxon>
        <taxon>Lachnospirales</taxon>
        <taxon>Lachnospiraceae</taxon>
        <taxon>Anaerocolumna</taxon>
    </lineage>
</organism>
<dbReference type="InterPro" id="IPR006879">
    <property type="entry name" value="YdjC-like"/>
</dbReference>
<evidence type="ECO:0000256" key="5">
    <source>
        <dbReference type="ARBA" id="ARBA00023277"/>
    </source>
</evidence>
<keyword evidence="7" id="KW-1185">Reference proteome</keyword>
<dbReference type="CDD" id="cd10802">
    <property type="entry name" value="YdjC_TTHB029_like"/>
    <property type="match status" value="1"/>
</dbReference>
<evidence type="ECO:0000313" key="6">
    <source>
        <dbReference type="EMBL" id="QHQ59742.1"/>
    </source>
</evidence>
<dbReference type="PANTHER" id="PTHR31609:SF1">
    <property type="entry name" value="CARBOHYDRATE DEACETYLASE"/>
    <property type="match status" value="1"/>
</dbReference>
<name>A0A6P1TI31_9FIRM</name>
<dbReference type="GO" id="GO:0005975">
    <property type="term" value="P:carbohydrate metabolic process"/>
    <property type="evidence" value="ECO:0007669"/>
    <property type="project" value="InterPro"/>
</dbReference>
<keyword evidence="3" id="KW-0378">Hydrolase</keyword>
<evidence type="ECO:0000313" key="7">
    <source>
        <dbReference type="Proteomes" id="UP000464314"/>
    </source>
</evidence>
<proteinExistence type="predicted"/>
<evidence type="ECO:0000256" key="4">
    <source>
        <dbReference type="ARBA" id="ARBA00022842"/>
    </source>
</evidence>
<dbReference type="SUPFAM" id="SSF88713">
    <property type="entry name" value="Glycoside hydrolase/deacetylase"/>
    <property type="match status" value="1"/>
</dbReference>
<dbReference type="Gene3D" id="3.20.20.370">
    <property type="entry name" value="Glycoside hydrolase/deacetylase"/>
    <property type="match status" value="1"/>
</dbReference>